<evidence type="ECO:0000256" key="10">
    <source>
        <dbReference type="ARBA" id="ARBA00047470"/>
    </source>
</evidence>
<evidence type="ECO:0000256" key="1">
    <source>
        <dbReference type="ARBA" id="ARBA00005490"/>
    </source>
</evidence>
<feature type="compositionally biased region" description="Polar residues" evidence="12">
    <location>
        <begin position="1"/>
        <end position="12"/>
    </location>
</feature>
<dbReference type="InterPro" id="IPR011009">
    <property type="entry name" value="Kinase-like_dom_sf"/>
</dbReference>
<feature type="domain" description="Protein kinase" evidence="13">
    <location>
        <begin position="767"/>
        <end position="1026"/>
    </location>
</feature>
<keyword evidence="7" id="KW-0418">Kinase</keyword>
<dbReference type="GO" id="GO:0005524">
    <property type="term" value="F:ATP binding"/>
    <property type="evidence" value="ECO:0007669"/>
    <property type="project" value="UniProtKB-UniRule"/>
</dbReference>
<dbReference type="PROSITE" id="PS51285">
    <property type="entry name" value="AGC_KINASE_CTER"/>
    <property type="match status" value="1"/>
</dbReference>
<dbReference type="InterPro" id="IPR011072">
    <property type="entry name" value="HR1_rho-bd"/>
</dbReference>
<evidence type="ECO:0000256" key="12">
    <source>
        <dbReference type="SAM" id="MobiDB-lite"/>
    </source>
</evidence>
<dbReference type="FunFam" id="3.30.200.20:FF:000058">
    <property type="entry name" value="Putative serine/threonine-protein kinase N2"/>
    <property type="match status" value="1"/>
</dbReference>
<keyword evidence="8 11" id="KW-0067">ATP-binding</keyword>
<dbReference type="SMART" id="SM00133">
    <property type="entry name" value="S_TK_X"/>
    <property type="match status" value="1"/>
</dbReference>
<dbReference type="InterPro" id="IPR000719">
    <property type="entry name" value="Prot_kinase_dom"/>
</dbReference>
<dbReference type="InterPro" id="IPR000961">
    <property type="entry name" value="AGC-kinase_C"/>
</dbReference>
<dbReference type="InterPro" id="IPR017892">
    <property type="entry name" value="Pkinase_C"/>
</dbReference>
<keyword evidence="6 11" id="KW-0547">Nucleotide-binding</keyword>
<evidence type="ECO:0000259" key="13">
    <source>
        <dbReference type="PROSITE" id="PS50011"/>
    </source>
</evidence>
<dbReference type="PANTHER" id="PTHR24351">
    <property type="entry name" value="RIBOSOMAL PROTEIN S6 KINASE"/>
    <property type="match status" value="1"/>
</dbReference>
<dbReference type="Pfam" id="PF00069">
    <property type="entry name" value="Pkinase"/>
    <property type="match status" value="1"/>
</dbReference>
<evidence type="ECO:0000256" key="5">
    <source>
        <dbReference type="ARBA" id="ARBA00022679"/>
    </source>
</evidence>
<keyword evidence="3" id="KW-0723">Serine/threonine-protein kinase</keyword>
<reference evidence="16" key="1">
    <citation type="submission" date="2015-08" db="UniProtKB">
        <authorList>
            <consortium name="WormBaseParasite"/>
        </authorList>
    </citation>
    <scope>IDENTIFICATION</scope>
</reference>
<dbReference type="InterPro" id="IPR008271">
    <property type="entry name" value="Ser/Thr_kinase_AS"/>
</dbReference>
<evidence type="ECO:0000256" key="7">
    <source>
        <dbReference type="ARBA" id="ARBA00022777"/>
    </source>
</evidence>
<evidence type="ECO:0000256" key="8">
    <source>
        <dbReference type="ARBA" id="ARBA00022840"/>
    </source>
</evidence>
<dbReference type="WBParaSite" id="TCONS_00000155.p1">
    <property type="protein sequence ID" value="TCONS_00000155.p1"/>
    <property type="gene ID" value="XLOC_000179"/>
</dbReference>
<evidence type="ECO:0000259" key="14">
    <source>
        <dbReference type="PROSITE" id="PS51285"/>
    </source>
</evidence>
<dbReference type="Gene3D" id="1.10.510.10">
    <property type="entry name" value="Transferase(Phosphotransferase) domain 1"/>
    <property type="match status" value="1"/>
</dbReference>
<dbReference type="Pfam" id="PF00433">
    <property type="entry name" value="Pkinase_C"/>
    <property type="match status" value="1"/>
</dbReference>
<comment type="catalytic activity">
    <reaction evidence="10">
        <text>L-seryl-[protein] + ATP = O-phospho-L-seryl-[protein] + ADP + H(+)</text>
        <dbReference type="Rhea" id="RHEA:17989"/>
        <dbReference type="Rhea" id="RHEA-COMP:9863"/>
        <dbReference type="Rhea" id="RHEA-COMP:11604"/>
        <dbReference type="ChEBI" id="CHEBI:15378"/>
        <dbReference type="ChEBI" id="CHEBI:29999"/>
        <dbReference type="ChEBI" id="CHEBI:30616"/>
        <dbReference type="ChEBI" id="CHEBI:83421"/>
        <dbReference type="ChEBI" id="CHEBI:456216"/>
        <dbReference type="EC" id="2.7.11.13"/>
    </reaction>
</comment>
<feature type="domain" description="AGC-kinase C-terminal" evidence="14">
    <location>
        <begin position="1029"/>
        <end position="1094"/>
    </location>
</feature>
<feature type="compositionally biased region" description="Polar residues" evidence="12">
    <location>
        <begin position="33"/>
        <end position="42"/>
    </location>
</feature>
<evidence type="ECO:0000256" key="9">
    <source>
        <dbReference type="ARBA" id="ARBA00047272"/>
    </source>
</evidence>
<feature type="binding site" evidence="11">
    <location>
        <position position="796"/>
    </location>
    <ligand>
        <name>ATP</name>
        <dbReference type="ChEBI" id="CHEBI:30616"/>
    </ligand>
</feature>
<feature type="compositionally biased region" description="Polar residues" evidence="12">
    <location>
        <begin position="362"/>
        <end position="375"/>
    </location>
</feature>
<evidence type="ECO:0000256" key="4">
    <source>
        <dbReference type="ARBA" id="ARBA00022553"/>
    </source>
</evidence>
<dbReference type="SUPFAM" id="SSF46585">
    <property type="entry name" value="HR1 repeat"/>
    <property type="match status" value="2"/>
</dbReference>
<protein>
    <recommendedName>
        <fullName evidence="2">protein kinase C</fullName>
        <ecNumber evidence="2">2.7.11.13</ecNumber>
    </recommendedName>
</protein>
<dbReference type="EC" id="2.7.11.13" evidence="2"/>
<dbReference type="SMART" id="SM00742">
    <property type="entry name" value="Hr1"/>
    <property type="match status" value="2"/>
</dbReference>
<dbReference type="PROSITE" id="PS50011">
    <property type="entry name" value="PROTEIN_KINASE_DOM"/>
    <property type="match status" value="1"/>
</dbReference>
<dbReference type="SUPFAM" id="SSF56112">
    <property type="entry name" value="Protein kinase-like (PK-like)"/>
    <property type="match status" value="1"/>
</dbReference>
<dbReference type="SUPFAM" id="SSF49562">
    <property type="entry name" value="C2 domain (Calcium/lipid-binding domain, CaLB)"/>
    <property type="match status" value="1"/>
</dbReference>
<dbReference type="AlphaFoldDB" id="A0A0K0EF80"/>
<evidence type="ECO:0000313" key="15">
    <source>
        <dbReference type="Proteomes" id="UP000035681"/>
    </source>
</evidence>
<evidence type="ECO:0000256" key="3">
    <source>
        <dbReference type="ARBA" id="ARBA00022527"/>
    </source>
</evidence>
<comment type="similarity">
    <text evidence="1">Belongs to the protein kinase superfamily. AGC Ser/Thr protein kinase family. PKC subfamily.</text>
</comment>
<dbReference type="PROSITE" id="PS00108">
    <property type="entry name" value="PROTEIN_KINASE_ST"/>
    <property type="match status" value="1"/>
</dbReference>
<dbReference type="Gene3D" id="3.30.200.20">
    <property type="entry name" value="Phosphorylase Kinase, domain 1"/>
    <property type="match status" value="1"/>
</dbReference>
<keyword evidence="15" id="KW-1185">Reference proteome</keyword>
<accession>A0A0K0EF80</accession>
<dbReference type="Gene3D" id="2.60.40.150">
    <property type="entry name" value="C2 domain"/>
    <property type="match status" value="1"/>
</dbReference>
<proteinExistence type="inferred from homology"/>
<dbReference type="CDD" id="cd05589">
    <property type="entry name" value="STKc_PKN"/>
    <property type="match status" value="1"/>
</dbReference>
<evidence type="ECO:0000313" key="16">
    <source>
        <dbReference type="WBParaSite" id="SSTP_0000814300.1"/>
    </source>
</evidence>
<dbReference type="SMART" id="SM00220">
    <property type="entry name" value="S_TKc"/>
    <property type="match status" value="1"/>
</dbReference>
<dbReference type="Proteomes" id="UP000035681">
    <property type="component" value="Unplaced"/>
</dbReference>
<feature type="region of interest" description="Disordered" evidence="12">
    <location>
        <begin position="196"/>
        <end position="215"/>
    </location>
</feature>
<organism evidence="16">
    <name type="scientific">Strongyloides stercoralis</name>
    <name type="common">Threadworm</name>
    <dbReference type="NCBI Taxonomy" id="6248"/>
    <lineage>
        <taxon>Eukaryota</taxon>
        <taxon>Metazoa</taxon>
        <taxon>Ecdysozoa</taxon>
        <taxon>Nematoda</taxon>
        <taxon>Chromadorea</taxon>
        <taxon>Rhabditida</taxon>
        <taxon>Tylenchina</taxon>
        <taxon>Panagrolaimomorpha</taxon>
        <taxon>Strongyloidoidea</taxon>
        <taxon>Strongyloididae</taxon>
        <taxon>Strongyloides</taxon>
    </lineage>
</organism>
<comment type="catalytic activity">
    <reaction evidence="9">
        <text>L-threonyl-[protein] + ATP = O-phospho-L-threonyl-[protein] + ADP + H(+)</text>
        <dbReference type="Rhea" id="RHEA:46608"/>
        <dbReference type="Rhea" id="RHEA-COMP:11060"/>
        <dbReference type="Rhea" id="RHEA-COMP:11605"/>
        <dbReference type="ChEBI" id="CHEBI:15378"/>
        <dbReference type="ChEBI" id="CHEBI:30013"/>
        <dbReference type="ChEBI" id="CHEBI:30616"/>
        <dbReference type="ChEBI" id="CHEBI:61977"/>
        <dbReference type="ChEBI" id="CHEBI:456216"/>
        <dbReference type="EC" id="2.7.11.13"/>
    </reaction>
</comment>
<dbReference type="Gene3D" id="1.10.287.160">
    <property type="entry name" value="HR1 repeat"/>
    <property type="match status" value="3"/>
</dbReference>
<sequence length="1094" mass="124244">MSSSYTASNIFGSNSPPPSSRSGLNMDSKEGGQQDNGPSSSEMIPKEVAQVGERYHFTFQSGKEWQKDLVKLKEILKEKVKKQLRIKQGYAGMLKVTKEKMKGSLQKAMTELSDIISELMEDLQILEVYQIGGSERESLDSNDLLLDGSIAHHVDGDSQSTTNNASRLFVLKNELSKEIKIRDGFERFMNSQFQRNSGNTQVKSSSSGQEASKVQSLYEDTRAKISYLRMQIEKIERQELQKTINVSNTKHNRYELMVEDLMYKLHREMAFSSGAANMLKLMCKNRNIQNKEKSSNLFENGSSKQLQDAFENYVQAEEKINLIRLSLIKYCNELPEDSPNRSLLKDIETSISCEAKRNCSSMGSPLTHKQFNNSFERNRSSTSRRGSSSSRMSFSAQPSGLPKLAVSGKLEVRIIGCQDVIKEIPGQRLRTDLAHDTANGNTTVLTEILSKKGSKKLQKHHSHGQLSLNQESSEAFARLRLDNHIVGETEIKPISLQAWNNSRFVLDLDRSKELEIEICYKDFRSMCAFTVIKLGDLIDEKDTSGLMLPLEPQGNVFVEFKYFNPVVSRKPNLMRQKRVMRKRDVFPGKDVLNKNWGRQNTAYPGMNILPSTRLSATNTKDRDDAAYRTKKLSLDTDKRLEDVNRGINDIMINKKSSNTISQSVYNDKTIVSGNIKGFNFAGIDPTKTVVFSANNISTGNTTSFHGRRQSSPNVQQNKPGALEINEGNYEIPKLKESNNLSITSSHKHGVEGIQKSHKTSSLTLANFRLISVLGRGHFGKVILSQHKNTSKYFALKILKKGDILARDEVESLNTEKRIFEIASKTRHPFLVNLYGCFQTKEHVFFVMEYSMGGDLMRHIHDDIFSEERACFYASCVLLGLEFLHGNNIIYRDLKLDNLLLDAQGYVKLADFGLCKEGMGPNDTTSTFCGTPEFLAPEVLVETCYTRAIDWWGLGVLIFEMLVGEPPFSGDDEEEIFDSIVNDDVRYPRFLSIEAISIMRRLMRKNPERRLGGGEKDAKEVKEQRFFSHINWEWDKLLRKEIKPKFVPKIKGYEDVSNFDEEFTKELPTFSPAKDKRVITEADQTMFKDFDFSTL</sequence>
<evidence type="ECO:0000256" key="2">
    <source>
        <dbReference type="ARBA" id="ARBA00012429"/>
    </source>
</evidence>
<feature type="compositionally biased region" description="Low complexity" evidence="12">
    <location>
        <begin position="380"/>
        <end position="399"/>
    </location>
</feature>
<dbReference type="InterPro" id="IPR017441">
    <property type="entry name" value="Protein_kinase_ATP_BS"/>
</dbReference>
<dbReference type="GO" id="GO:0007165">
    <property type="term" value="P:signal transduction"/>
    <property type="evidence" value="ECO:0007669"/>
    <property type="project" value="InterPro"/>
</dbReference>
<evidence type="ECO:0000256" key="11">
    <source>
        <dbReference type="PROSITE-ProRule" id="PRU10141"/>
    </source>
</evidence>
<dbReference type="PROSITE" id="PS00107">
    <property type="entry name" value="PROTEIN_KINASE_ATP"/>
    <property type="match status" value="1"/>
</dbReference>
<dbReference type="InterPro" id="IPR036274">
    <property type="entry name" value="HR1_rpt_sf"/>
</dbReference>
<keyword evidence="4" id="KW-0597">Phosphoprotein</keyword>
<dbReference type="WBParaSite" id="SSTP_0000814300.1">
    <property type="protein sequence ID" value="SSTP_0000814300.1"/>
    <property type="gene ID" value="SSTP_0000814300"/>
</dbReference>
<dbReference type="InterPro" id="IPR035892">
    <property type="entry name" value="C2_domain_sf"/>
</dbReference>
<evidence type="ECO:0000256" key="6">
    <source>
        <dbReference type="ARBA" id="ARBA00022741"/>
    </source>
</evidence>
<keyword evidence="5" id="KW-0808">Transferase</keyword>
<feature type="region of interest" description="Disordered" evidence="12">
    <location>
        <begin position="1"/>
        <end position="42"/>
    </location>
</feature>
<dbReference type="STRING" id="6248.A0A0K0EF80"/>
<dbReference type="FunFam" id="1.10.510.10:FF:000038">
    <property type="entry name" value="serine/threonine-protein kinase N2 isoform X1"/>
    <property type="match status" value="1"/>
</dbReference>
<name>A0A0K0EF80_STRER</name>
<dbReference type="GO" id="GO:0004697">
    <property type="term" value="F:diacylglycerol-dependent serine/threonine kinase activity"/>
    <property type="evidence" value="ECO:0007669"/>
    <property type="project" value="UniProtKB-EC"/>
</dbReference>
<feature type="region of interest" description="Disordered" evidence="12">
    <location>
        <begin position="362"/>
        <end position="399"/>
    </location>
</feature>